<dbReference type="EMBL" id="AAVT01000006">
    <property type="protein sequence ID" value="EAW30750.1"/>
    <property type="molecule type" value="Genomic_DNA"/>
</dbReference>
<evidence type="ECO:0000256" key="1">
    <source>
        <dbReference type="SAM" id="Phobius"/>
    </source>
</evidence>
<organism evidence="2 3">
    <name type="scientific">marine gamma proteobacterium HTCC2143</name>
    <dbReference type="NCBI Taxonomy" id="247633"/>
    <lineage>
        <taxon>Bacteria</taxon>
        <taxon>Pseudomonadati</taxon>
        <taxon>Pseudomonadota</taxon>
        <taxon>Gammaproteobacteria</taxon>
        <taxon>Cellvibrionales</taxon>
        <taxon>Spongiibacteraceae</taxon>
        <taxon>BD1-7 clade</taxon>
    </lineage>
</organism>
<dbReference type="AlphaFoldDB" id="A0YEB4"/>
<keyword evidence="3" id="KW-1185">Reference proteome</keyword>
<protein>
    <submittedName>
        <fullName evidence="2">Uncharacterized protein</fullName>
    </submittedName>
</protein>
<reference evidence="2 3" key="1">
    <citation type="journal article" date="2010" name="J. Bacteriol.">
        <title>Genome sequence of the oligotrophic marine Gammaproteobacterium HTCC2143, isolated from the Oregon Coast.</title>
        <authorList>
            <person name="Oh H.M."/>
            <person name="Kang I."/>
            <person name="Ferriera S."/>
            <person name="Giovannoni S.J."/>
            <person name="Cho J.C."/>
        </authorList>
    </citation>
    <scope>NUCLEOTIDE SEQUENCE [LARGE SCALE GENOMIC DNA]</scope>
    <source>
        <strain evidence="2 3">HTCC2143</strain>
    </source>
</reference>
<proteinExistence type="predicted"/>
<accession>A0YEB4</accession>
<dbReference type="Proteomes" id="UP000004931">
    <property type="component" value="Unassembled WGS sequence"/>
</dbReference>
<evidence type="ECO:0000313" key="2">
    <source>
        <dbReference type="EMBL" id="EAW30750.1"/>
    </source>
</evidence>
<name>A0YEB4_9GAMM</name>
<keyword evidence="1" id="KW-0812">Transmembrane</keyword>
<keyword evidence="1" id="KW-0472">Membrane</keyword>
<sequence length="32" mass="3763">MVEMTVVVQIVFALATLFTFYKGYRYLSEIDD</sequence>
<keyword evidence="1" id="KW-1133">Transmembrane helix</keyword>
<feature type="transmembrane region" description="Helical" evidence="1">
    <location>
        <begin position="6"/>
        <end position="24"/>
    </location>
</feature>
<gene>
    <name evidence="2" type="ORF">GP2143_02464</name>
</gene>
<evidence type="ECO:0000313" key="3">
    <source>
        <dbReference type="Proteomes" id="UP000004931"/>
    </source>
</evidence>
<comment type="caution">
    <text evidence="2">The sequence shown here is derived from an EMBL/GenBank/DDBJ whole genome shotgun (WGS) entry which is preliminary data.</text>
</comment>